<keyword evidence="1" id="KW-0812">Transmembrane</keyword>
<gene>
    <name evidence="2" type="ORF">ABEG18_12920</name>
</gene>
<proteinExistence type="predicted"/>
<accession>A0AAU7JN37</accession>
<organism evidence="2">
    <name type="scientific">Alsobacter sp. KACC 23698</name>
    <dbReference type="NCBI Taxonomy" id="3149229"/>
    <lineage>
        <taxon>Bacteria</taxon>
        <taxon>Pseudomonadati</taxon>
        <taxon>Pseudomonadota</taxon>
        <taxon>Alphaproteobacteria</taxon>
        <taxon>Hyphomicrobiales</taxon>
        <taxon>Alsobacteraceae</taxon>
        <taxon>Alsobacter</taxon>
    </lineage>
</organism>
<keyword evidence="1" id="KW-0472">Membrane</keyword>
<keyword evidence="1" id="KW-1133">Transmembrane helix</keyword>
<feature type="transmembrane region" description="Helical" evidence="1">
    <location>
        <begin position="21"/>
        <end position="46"/>
    </location>
</feature>
<feature type="transmembrane region" description="Helical" evidence="1">
    <location>
        <begin position="121"/>
        <end position="139"/>
    </location>
</feature>
<reference evidence="2" key="1">
    <citation type="submission" date="2024-05" db="EMBL/GenBank/DDBJ databases">
        <authorList>
            <person name="Kim S."/>
            <person name="Heo J."/>
            <person name="Choi H."/>
            <person name="Choi Y."/>
            <person name="Kwon S.-W."/>
            <person name="Kim Y."/>
        </authorList>
    </citation>
    <scope>NUCLEOTIDE SEQUENCE</scope>
    <source>
        <strain evidence="2">KACC 23698</strain>
    </source>
</reference>
<dbReference type="EMBL" id="CP157484">
    <property type="protein sequence ID" value="XBO41616.1"/>
    <property type="molecule type" value="Genomic_DNA"/>
</dbReference>
<feature type="transmembrane region" description="Helical" evidence="1">
    <location>
        <begin position="58"/>
        <end position="80"/>
    </location>
</feature>
<feature type="transmembrane region" description="Helical" evidence="1">
    <location>
        <begin position="92"/>
        <end position="115"/>
    </location>
</feature>
<protein>
    <submittedName>
        <fullName evidence="2">Uncharacterized protein</fullName>
    </submittedName>
</protein>
<dbReference type="RefSeq" id="WP_406858470.1">
    <property type="nucleotide sequence ID" value="NZ_CP157484.1"/>
</dbReference>
<evidence type="ECO:0000256" key="1">
    <source>
        <dbReference type="SAM" id="Phobius"/>
    </source>
</evidence>
<dbReference type="AlphaFoldDB" id="A0AAU7JN37"/>
<sequence length="154" mass="16540">MIIMRLAAGVTQHFTARRSEWFMAVGLTGWGCVVTKPSAIFASSPAYTRMAEMAPEQIWGWGAFAIGFLRLLALIVNGTFPNTLYATVSPYVRGIAAYASCFVWASICIGLLSSPIDTPGAPIYLILFGLDFANGYSAMHDAGRARGAKKHGVT</sequence>
<evidence type="ECO:0000313" key="2">
    <source>
        <dbReference type="EMBL" id="XBO41616.1"/>
    </source>
</evidence>
<name>A0AAU7JN37_9HYPH</name>